<name>A0A1D9NZ52_9FIRM</name>
<dbReference type="SUPFAM" id="SSF109998">
    <property type="entry name" value="Triger factor/SurA peptide-binding domain-like"/>
    <property type="match status" value="1"/>
</dbReference>
<accession>A0A1D9NZ52</accession>
<protein>
    <submittedName>
        <fullName evidence="1">Uncharacterized protein</fullName>
    </submittedName>
</protein>
<gene>
    <name evidence="1" type="ORF">bhn_I0563</name>
</gene>
<evidence type="ECO:0000313" key="1">
    <source>
        <dbReference type="EMBL" id="AOZ95597.1"/>
    </source>
</evidence>
<dbReference type="OrthoDB" id="2050603at2"/>
<proteinExistence type="predicted"/>
<organism evidence="1 2">
    <name type="scientific">Butyrivibrio hungatei</name>
    <dbReference type="NCBI Taxonomy" id="185008"/>
    <lineage>
        <taxon>Bacteria</taxon>
        <taxon>Bacillati</taxon>
        <taxon>Bacillota</taxon>
        <taxon>Clostridia</taxon>
        <taxon>Lachnospirales</taxon>
        <taxon>Lachnospiraceae</taxon>
        <taxon>Butyrivibrio</taxon>
    </lineage>
</organism>
<reference evidence="2" key="1">
    <citation type="submission" date="2016-10" db="EMBL/GenBank/DDBJ databases">
        <title>The complete genome sequence of the rumen bacterium Butyrivibrio hungatei MB2003.</title>
        <authorList>
            <person name="Palevich N."/>
            <person name="Kelly W.J."/>
            <person name="Leahy S.C."/>
            <person name="Altermann E."/>
            <person name="Rakonjac J."/>
            <person name="Attwood G.T."/>
        </authorList>
    </citation>
    <scope>NUCLEOTIDE SEQUENCE [LARGE SCALE GENOMIC DNA]</scope>
    <source>
        <strain evidence="2">MB2003</strain>
    </source>
</reference>
<sequence>MQKANKKSIIGLIIFSCFLIIAATCGKILSRFVYEDHLDEPLITVDDSEITLREFGYYIYLVEEFVQDQALLYDPENPKHWWNTHFSAGLDSQFVCDYAKKYAVNSCISDEIYYKKALSDGVVLSSEEEKQAIAEAEMILNSMNGYQLAKTGVDKNILINMRIKQTIARKYSNNLAKVLNFTGYADPPEKLMNWDGAYYQENILPGHSVITNDKVLDKIMLGTITVNYQ</sequence>
<dbReference type="AlphaFoldDB" id="A0A1D9NZ52"/>
<dbReference type="KEGG" id="bhu:bhn_I0563"/>
<dbReference type="RefSeq" id="WP_071175362.1">
    <property type="nucleotide sequence ID" value="NZ_CP017831.1"/>
</dbReference>
<dbReference type="EMBL" id="CP017831">
    <property type="protein sequence ID" value="AOZ95597.1"/>
    <property type="molecule type" value="Genomic_DNA"/>
</dbReference>
<keyword evidence="2" id="KW-1185">Reference proteome</keyword>
<dbReference type="InterPro" id="IPR027304">
    <property type="entry name" value="Trigger_fact/SurA_dom_sf"/>
</dbReference>
<evidence type="ECO:0000313" key="2">
    <source>
        <dbReference type="Proteomes" id="UP000179284"/>
    </source>
</evidence>
<dbReference type="Proteomes" id="UP000179284">
    <property type="component" value="Chromosome I"/>
</dbReference>